<protein>
    <recommendedName>
        <fullName evidence="4">Amino acid transporter transmembrane domain-containing protein</fullName>
    </recommendedName>
</protein>
<dbReference type="AlphaFoldDB" id="A0A854Q589"/>
<accession>A0A854Q589</accession>
<evidence type="ECO:0000313" key="3">
    <source>
        <dbReference type="Proteomes" id="UP000199727"/>
    </source>
</evidence>
<keyword evidence="1" id="KW-0812">Transmembrane</keyword>
<keyword evidence="1" id="KW-0472">Membrane</keyword>
<sequence length="120" mass="13438">MFNCQSAYVVYLVAFMWTVGFITAELIPFFNQLLTIISSLSSVWFTFGLCGFIWFYDIHPLFAKNDESRAVNTPMKKFLFICSIIAIVLSIAITHLGPYSAVESIKAGYAAGTFPHPFSC</sequence>
<proteinExistence type="predicted"/>
<reference evidence="2 3" key="1">
    <citation type="submission" date="2017-06" db="EMBL/GenBank/DDBJ databases">
        <title>Global population genomics of the pathogenic fungus Cryptococcus neoformans var. grubii.</title>
        <authorList>
            <person name="Cuomo C."/>
            <person name="Litvintseva A."/>
            <person name="Chen Y."/>
            <person name="Young S."/>
            <person name="Zeng Q."/>
            <person name="Chapman S."/>
            <person name="Gujja S."/>
            <person name="Saif S."/>
            <person name="Birren B."/>
        </authorList>
    </citation>
    <scope>NUCLEOTIDE SEQUENCE [LARGE SCALE GENOMIC DNA]</scope>
    <source>
        <strain evidence="2 3">Tu259-1</strain>
    </source>
</reference>
<gene>
    <name evidence="2" type="ORF">C361_06572</name>
</gene>
<name>A0A854Q589_CRYNE</name>
<keyword evidence="1" id="KW-1133">Transmembrane helix</keyword>
<dbReference type="EMBL" id="AMKT01000098">
    <property type="protein sequence ID" value="OXG11467.1"/>
    <property type="molecule type" value="Genomic_DNA"/>
</dbReference>
<evidence type="ECO:0000256" key="1">
    <source>
        <dbReference type="SAM" id="Phobius"/>
    </source>
</evidence>
<comment type="caution">
    <text evidence="2">The sequence shown here is derived from an EMBL/GenBank/DDBJ whole genome shotgun (WGS) entry which is preliminary data.</text>
</comment>
<evidence type="ECO:0008006" key="4">
    <source>
        <dbReference type="Google" id="ProtNLM"/>
    </source>
</evidence>
<feature type="transmembrane region" description="Helical" evidence="1">
    <location>
        <begin position="7"/>
        <end position="30"/>
    </location>
</feature>
<organism evidence="2 3">
    <name type="scientific">Cryptococcus neoformans Tu259-1</name>
    <dbReference type="NCBI Taxonomy" id="1230072"/>
    <lineage>
        <taxon>Eukaryota</taxon>
        <taxon>Fungi</taxon>
        <taxon>Dikarya</taxon>
        <taxon>Basidiomycota</taxon>
        <taxon>Agaricomycotina</taxon>
        <taxon>Tremellomycetes</taxon>
        <taxon>Tremellales</taxon>
        <taxon>Cryptococcaceae</taxon>
        <taxon>Cryptococcus</taxon>
        <taxon>Cryptococcus neoformans species complex</taxon>
    </lineage>
</organism>
<feature type="transmembrane region" description="Helical" evidence="1">
    <location>
        <begin position="78"/>
        <end position="97"/>
    </location>
</feature>
<dbReference type="Proteomes" id="UP000199727">
    <property type="component" value="Unassembled WGS sequence"/>
</dbReference>
<feature type="transmembrane region" description="Helical" evidence="1">
    <location>
        <begin position="36"/>
        <end position="57"/>
    </location>
</feature>
<evidence type="ECO:0000313" key="2">
    <source>
        <dbReference type="EMBL" id="OXG11467.1"/>
    </source>
</evidence>